<dbReference type="EMBL" id="CP004372">
    <property type="protein sequence ID" value="AHM05141.1"/>
    <property type="molecule type" value="Genomic_DNA"/>
</dbReference>
<feature type="transmembrane region" description="Helical" evidence="1">
    <location>
        <begin position="34"/>
        <end position="53"/>
    </location>
</feature>
<dbReference type="eggNOG" id="ENOG503317B">
    <property type="taxonomic scope" value="Bacteria"/>
</dbReference>
<evidence type="ECO:0008006" key="4">
    <source>
        <dbReference type="Google" id="ProtNLM"/>
    </source>
</evidence>
<dbReference type="RefSeq" id="WP_025312836.1">
    <property type="nucleotide sequence ID" value="NZ_CP004372.1"/>
</dbReference>
<gene>
    <name evidence="2" type="ORF">roselon_02843</name>
</gene>
<protein>
    <recommendedName>
        <fullName evidence="4">CTP synthetase</fullName>
    </recommendedName>
</protein>
<dbReference type="OrthoDB" id="7870164at2"/>
<evidence type="ECO:0000313" key="2">
    <source>
        <dbReference type="EMBL" id="AHM05141.1"/>
    </source>
</evidence>
<dbReference type="HOGENOM" id="CLU_194401_0_0_5"/>
<keyword evidence="1" id="KW-0812">Transmembrane</keyword>
<keyword evidence="3" id="KW-1185">Reference proteome</keyword>
<evidence type="ECO:0000313" key="3">
    <source>
        <dbReference type="Proteomes" id="UP000019593"/>
    </source>
</evidence>
<organism evidence="2 3">
    <name type="scientific">Roseicyclus elongatus DSM 19469</name>
    <dbReference type="NCBI Taxonomy" id="1294273"/>
    <lineage>
        <taxon>Bacteria</taxon>
        <taxon>Pseudomonadati</taxon>
        <taxon>Pseudomonadota</taxon>
        <taxon>Alphaproteobacteria</taxon>
        <taxon>Rhodobacterales</taxon>
        <taxon>Roseobacteraceae</taxon>
        <taxon>Roseicyclus</taxon>
    </lineage>
</organism>
<keyword evidence="1" id="KW-1133">Transmembrane helix</keyword>
<dbReference type="KEGG" id="red:roselon_02843"/>
<name>W8S863_9RHOB</name>
<dbReference type="STRING" id="1294273.roselon_02843"/>
<sequence length="83" mass="9109">MDRLSIVLTLMTGAVLTGSLTVAAFSLGYYGWPAVIFAAVVGFIASWPVAYLISRWIKRSDPAWTDRKPQQSRIVPDPDAPEV</sequence>
<dbReference type="Proteomes" id="UP000019593">
    <property type="component" value="Chromosome"/>
</dbReference>
<keyword evidence="1" id="KW-0472">Membrane</keyword>
<dbReference type="AlphaFoldDB" id="W8S863"/>
<proteinExistence type="predicted"/>
<evidence type="ECO:0000256" key="1">
    <source>
        <dbReference type="SAM" id="Phobius"/>
    </source>
</evidence>
<reference evidence="2 3" key="1">
    <citation type="submission" date="2013-03" db="EMBL/GenBank/DDBJ databases">
        <authorList>
            <person name="Fiebig A."/>
            <person name="Goeker M."/>
            <person name="Klenk H.-P.P."/>
        </authorList>
    </citation>
    <scope>NUCLEOTIDE SEQUENCE [LARGE SCALE GENOMIC DNA]</scope>
    <source>
        <strain evidence="3">DSM 19469</strain>
    </source>
</reference>
<accession>W8S863</accession>